<dbReference type="Proteomes" id="UP000002945">
    <property type="component" value="Unassembled WGS sequence"/>
</dbReference>
<organism evidence="2 3">
    <name type="scientific">Kordia algicida OT-1</name>
    <dbReference type="NCBI Taxonomy" id="391587"/>
    <lineage>
        <taxon>Bacteria</taxon>
        <taxon>Pseudomonadati</taxon>
        <taxon>Bacteroidota</taxon>
        <taxon>Flavobacteriia</taxon>
        <taxon>Flavobacteriales</taxon>
        <taxon>Flavobacteriaceae</taxon>
        <taxon>Kordia</taxon>
    </lineage>
</organism>
<feature type="transmembrane region" description="Helical" evidence="1">
    <location>
        <begin position="194"/>
        <end position="215"/>
    </location>
</feature>
<sequence>MIALEELRSFTGYLALATLIFGIISYKNYSSTNAKYFIYSILISVITEFTSLYFKSFGTFYSNIFGQTNFPIANIFIIVQITFYLCWIRYILNSKNRKRIIGLFIIAYLLFSALNLIYGQVFMTGLQTYTYAIGVIFLLITISFYFVESFNKETIFNIMDSIKFWFILGVLLFYGTFMPFMFAFNVFLEGDQRIFSLVTFALNAIMYGCFVVGFYKSYKVRNQQL</sequence>
<feature type="transmembrane region" description="Helical" evidence="1">
    <location>
        <begin position="100"/>
        <end position="123"/>
    </location>
</feature>
<dbReference type="AlphaFoldDB" id="A9DWZ5"/>
<feature type="transmembrane region" description="Helical" evidence="1">
    <location>
        <begin position="70"/>
        <end position="88"/>
    </location>
</feature>
<feature type="transmembrane region" description="Helical" evidence="1">
    <location>
        <begin position="12"/>
        <end position="29"/>
    </location>
</feature>
<protein>
    <submittedName>
        <fullName evidence="2">Uncharacterized protein</fullName>
    </submittedName>
</protein>
<dbReference type="HOGENOM" id="CLU_1159858_0_0_10"/>
<feature type="transmembrane region" description="Helical" evidence="1">
    <location>
        <begin position="162"/>
        <end position="188"/>
    </location>
</feature>
<dbReference type="STRING" id="391587.KAOT1_07233"/>
<keyword evidence="1" id="KW-0472">Membrane</keyword>
<proteinExistence type="predicted"/>
<name>A9DWZ5_9FLAO</name>
<evidence type="ECO:0000313" key="3">
    <source>
        <dbReference type="Proteomes" id="UP000002945"/>
    </source>
</evidence>
<accession>A9DWZ5</accession>
<reference evidence="2 3" key="1">
    <citation type="journal article" date="2011" name="J. Bacteriol.">
        <title>Genome sequence of the algicidal bacterium Kordia algicida OT-1.</title>
        <authorList>
            <person name="Lee H.S."/>
            <person name="Kang S.G."/>
            <person name="Kwon K.K."/>
            <person name="Lee J.H."/>
            <person name="Kim S.J."/>
        </authorList>
    </citation>
    <scope>NUCLEOTIDE SEQUENCE [LARGE SCALE GENOMIC DNA]</scope>
    <source>
        <strain evidence="2 3">OT-1</strain>
    </source>
</reference>
<feature type="transmembrane region" description="Helical" evidence="1">
    <location>
        <begin position="129"/>
        <end position="150"/>
    </location>
</feature>
<gene>
    <name evidence="2" type="ORF">KAOT1_07233</name>
</gene>
<keyword evidence="1" id="KW-1133">Transmembrane helix</keyword>
<keyword evidence="3" id="KW-1185">Reference proteome</keyword>
<dbReference type="EMBL" id="ABIB01000005">
    <property type="protein sequence ID" value="EDP95942.1"/>
    <property type="molecule type" value="Genomic_DNA"/>
</dbReference>
<dbReference type="RefSeq" id="WP_007094013.1">
    <property type="nucleotide sequence ID" value="NZ_CP142125.1"/>
</dbReference>
<feature type="transmembrane region" description="Helical" evidence="1">
    <location>
        <begin position="36"/>
        <end position="54"/>
    </location>
</feature>
<evidence type="ECO:0000256" key="1">
    <source>
        <dbReference type="SAM" id="Phobius"/>
    </source>
</evidence>
<dbReference type="eggNOG" id="ENOG503332Z">
    <property type="taxonomic scope" value="Bacteria"/>
</dbReference>
<dbReference type="OrthoDB" id="1453530at2"/>
<keyword evidence="1" id="KW-0812">Transmembrane</keyword>
<evidence type="ECO:0000313" key="2">
    <source>
        <dbReference type="EMBL" id="EDP95942.1"/>
    </source>
</evidence>
<comment type="caution">
    <text evidence="2">The sequence shown here is derived from an EMBL/GenBank/DDBJ whole genome shotgun (WGS) entry which is preliminary data.</text>
</comment>